<accession>A0A9W7GEX8</accession>
<name>A0A9W7GEX8_9STRA</name>
<reference evidence="3" key="1">
    <citation type="journal article" date="2023" name="Commun. Biol.">
        <title>Genome analysis of Parmales, the sister group of diatoms, reveals the evolutionary specialization of diatoms from phago-mixotrophs to photoautotrophs.</title>
        <authorList>
            <person name="Ban H."/>
            <person name="Sato S."/>
            <person name="Yoshikawa S."/>
            <person name="Yamada K."/>
            <person name="Nakamura Y."/>
            <person name="Ichinomiya M."/>
            <person name="Sato N."/>
            <person name="Blanc-Mathieu R."/>
            <person name="Endo H."/>
            <person name="Kuwata A."/>
            <person name="Ogata H."/>
        </authorList>
    </citation>
    <scope>NUCLEOTIDE SEQUENCE [LARGE SCALE GENOMIC DNA]</scope>
</reference>
<proteinExistence type="predicted"/>
<sequence length="94" mass="9854">MAVLSKGGIDTFPRLKGVVGGEGGVGEGQEGIKKAVEEIVKIGGKEFLRRLQESEEDFRNPAALTRGEGGGGGRIGHNWDELKKEDFGSEVAGG</sequence>
<evidence type="ECO:0000313" key="2">
    <source>
        <dbReference type="EMBL" id="GMI44549.1"/>
    </source>
</evidence>
<gene>
    <name evidence="2" type="ORF">TrCOL_g2349</name>
</gene>
<evidence type="ECO:0000313" key="3">
    <source>
        <dbReference type="Proteomes" id="UP001165065"/>
    </source>
</evidence>
<keyword evidence="3" id="KW-1185">Reference proteome</keyword>
<dbReference type="AlphaFoldDB" id="A0A9W7GEX8"/>
<organism evidence="2 3">
    <name type="scientific">Triparma columacea</name>
    <dbReference type="NCBI Taxonomy" id="722753"/>
    <lineage>
        <taxon>Eukaryota</taxon>
        <taxon>Sar</taxon>
        <taxon>Stramenopiles</taxon>
        <taxon>Ochrophyta</taxon>
        <taxon>Bolidophyceae</taxon>
        <taxon>Parmales</taxon>
        <taxon>Triparmaceae</taxon>
        <taxon>Triparma</taxon>
    </lineage>
</organism>
<feature type="region of interest" description="Disordered" evidence="1">
    <location>
        <begin position="56"/>
        <end position="94"/>
    </location>
</feature>
<protein>
    <submittedName>
        <fullName evidence="2">Uncharacterized protein</fullName>
    </submittedName>
</protein>
<dbReference type="Proteomes" id="UP001165065">
    <property type="component" value="Unassembled WGS sequence"/>
</dbReference>
<comment type="caution">
    <text evidence="2">The sequence shown here is derived from an EMBL/GenBank/DDBJ whole genome shotgun (WGS) entry which is preliminary data.</text>
</comment>
<feature type="compositionally biased region" description="Basic and acidic residues" evidence="1">
    <location>
        <begin position="77"/>
        <end position="87"/>
    </location>
</feature>
<evidence type="ECO:0000256" key="1">
    <source>
        <dbReference type="SAM" id="MobiDB-lite"/>
    </source>
</evidence>
<dbReference type="EMBL" id="BRYA01000220">
    <property type="protein sequence ID" value="GMI44549.1"/>
    <property type="molecule type" value="Genomic_DNA"/>
</dbReference>